<organism evidence="1 2">
    <name type="scientific">Parelaphostrongylus tenuis</name>
    <name type="common">Meningeal worm</name>
    <dbReference type="NCBI Taxonomy" id="148309"/>
    <lineage>
        <taxon>Eukaryota</taxon>
        <taxon>Metazoa</taxon>
        <taxon>Ecdysozoa</taxon>
        <taxon>Nematoda</taxon>
        <taxon>Chromadorea</taxon>
        <taxon>Rhabditida</taxon>
        <taxon>Rhabditina</taxon>
        <taxon>Rhabditomorpha</taxon>
        <taxon>Strongyloidea</taxon>
        <taxon>Metastrongylidae</taxon>
        <taxon>Parelaphostrongylus</taxon>
    </lineage>
</organism>
<keyword evidence="2" id="KW-1185">Reference proteome</keyword>
<accession>A0AAD5RB63</accession>
<proteinExistence type="predicted"/>
<dbReference type="AlphaFoldDB" id="A0AAD5RB63"/>
<evidence type="ECO:0008006" key="3">
    <source>
        <dbReference type="Google" id="ProtNLM"/>
    </source>
</evidence>
<comment type="caution">
    <text evidence="1">The sequence shown here is derived from an EMBL/GenBank/DDBJ whole genome shotgun (WGS) entry which is preliminary data.</text>
</comment>
<gene>
    <name evidence="1" type="ORF">KIN20_035447</name>
</gene>
<evidence type="ECO:0000313" key="2">
    <source>
        <dbReference type="Proteomes" id="UP001196413"/>
    </source>
</evidence>
<evidence type="ECO:0000313" key="1">
    <source>
        <dbReference type="EMBL" id="KAJ1373112.1"/>
    </source>
</evidence>
<protein>
    <recommendedName>
        <fullName evidence="3">BTB domain-containing protein</fullName>
    </recommendedName>
</protein>
<reference evidence="1" key="1">
    <citation type="submission" date="2021-06" db="EMBL/GenBank/DDBJ databases">
        <title>Parelaphostrongylus tenuis whole genome reference sequence.</title>
        <authorList>
            <person name="Garwood T.J."/>
            <person name="Larsen P.A."/>
            <person name="Fountain-Jones N.M."/>
            <person name="Garbe J.R."/>
            <person name="Macchietto M.G."/>
            <person name="Kania S.A."/>
            <person name="Gerhold R.W."/>
            <person name="Richards J.E."/>
            <person name="Wolf T.M."/>
        </authorList>
    </citation>
    <scope>NUCLEOTIDE SEQUENCE</scope>
    <source>
        <strain evidence="1">MNPRO001-30</strain>
        <tissue evidence="1">Meninges</tissue>
    </source>
</reference>
<name>A0AAD5RB63_PARTN</name>
<sequence>MSTRVQCKGHVCQLTSTLCIPVAAFSLEKIENLAPRPPTVPDYRFRMLTDKSRLDFTIRCRDGNILVAKEGVFLASEYFRNYLESADFSDANFGDVNKQAVSIVSELSVVT</sequence>
<dbReference type="EMBL" id="JAHQIW010007226">
    <property type="protein sequence ID" value="KAJ1373112.1"/>
    <property type="molecule type" value="Genomic_DNA"/>
</dbReference>
<dbReference type="Proteomes" id="UP001196413">
    <property type="component" value="Unassembled WGS sequence"/>
</dbReference>